<dbReference type="InParanoid" id="I1CB98"/>
<dbReference type="GeneID" id="93617404"/>
<evidence type="ECO:0000313" key="1">
    <source>
        <dbReference type="EMBL" id="EIE85728.1"/>
    </source>
</evidence>
<proteinExistence type="predicted"/>
<dbReference type="EMBL" id="CH476739">
    <property type="protein sequence ID" value="EIE85728.1"/>
    <property type="molecule type" value="Genomic_DNA"/>
</dbReference>
<keyword evidence="2" id="KW-1185">Reference proteome</keyword>
<dbReference type="Proteomes" id="UP000009138">
    <property type="component" value="Unassembled WGS sequence"/>
</dbReference>
<name>I1CB98_RHIO9</name>
<accession>I1CB98</accession>
<dbReference type="VEuPathDB" id="FungiDB:RO3G_10438"/>
<protein>
    <submittedName>
        <fullName evidence="1">Uncharacterized protein</fullName>
    </submittedName>
</protein>
<reference evidence="1 2" key="1">
    <citation type="journal article" date="2009" name="PLoS Genet.">
        <title>Genomic analysis of the basal lineage fungus Rhizopus oryzae reveals a whole-genome duplication.</title>
        <authorList>
            <person name="Ma L.-J."/>
            <person name="Ibrahim A.S."/>
            <person name="Skory C."/>
            <person name="Grabherr M.G."/>
            <person name="Burger G."/>
            <person name="Butler M."/>
            <person name="Elias M."/>
            <person name="Idnurm A."/>
            <person name="Lang B.F."/>
            <person name="Sone T."/>
            <person name="Abe A."/>
            <person name="Calvo S.E."/>
            <person name="Corrochano L.M."/>
            <person name="Engels R."/>
            <person name="Fu J."/>
            <person name="Hansberg W."/>
            <person name="Kim J.-M."/>
            <person name="Kodira C.D."/>
            <person name="Koehrsen M.J."/>
            <person name="Liu B."/>
            <person name="Miranda-Saavedra D."/>
            <person name="O'Leary S."/>
            <person name="Ortiz-Castellanos L."/>
            <person name="Poulter R."/>
            <person name="Rodriguez-Romero J."/>
            <person name="Ruiz-Herrera J."/>
            <person name="Shen Y.-Q."/>
            <person name="Zeng Q."/>
            <person name="Galagan J."/>
            <person name="Birren B.W."/>
            <person name="Cuomo C.A."/>
            <person name="Wickes B.L."/>
        </authorList>
    </citation>
    <scope>NUCLEOTIDE SEQUENCE [LARGE SCALE GENOMIC DNA]</scope>
    <source>
        <strain evidence="2">RA 99-880 / ATCC MYA-4621 / FGSC 9543 / NRRL 43880</strain>
    </source>
</reference>
<evidence type="ECO:0000313" key="2">
    <source>
        <dbReference type="Proteomes" id="UP000009138"/>
    </source>
</evidence>
<dbReference type="RefSeq" id="XP_067521124.1">
    <property type="nucleotide sequence ID" value="XM_067665023.1"/>
</dbReference>
<organism evidence="1 2">
    <name type="scientific">Rhizopus delemar (strain RA 99-880 / ATCC MYA-4621 / FGSC 9543 / NRRL 43880)</name>
    <name type="common">Mucormycosis agent</name>
    <name type="synonym">Rhizopus arrhizus var. delemar</name>
    <dbReference type="NCBI Taxonomy" id="246409"/>
    <lineage>
        <taxon>Eukaryota</taxon>
        <taxon>Fungi</taxon>
        <taxon>Fungi incertae sedis</taxon>
        <taxon>Mucoromycota</taxon>
        <taxon>Mucoromycotina</taxon>
        <taxon>Mucoromycetes</taxon>
        <taxon>Mucorales</taxon>
        <taxon>Mucorineae</taxon>
        <taxon>Rhizopodaceae</taxon>
        <taxon>Rhizopus</taxon>
    </lineage>
</organism>
<sequence length="88" mass="10060">MPMFTFTFSYFTSTAYNKRSSTIKSFGCFNSLFITMVCPSLFMPNQGFKASYWSGILDKHVYEFGMACGKSCSRSLTPLNPFRSRNKN</sequence>
<gene>
    <name evidence="1" type="ORF">RO3G_10438</name>
</gene>
<dbReference type="AlphaFoldDB" id="I1CB98"/>